<evidence type="ECO:0000313" key="2">
    <source>
        <dbReference type="Proteomes" id="UP000738349"/>
    </source>
</evidence>
<dbReference type="PANTHER" id="PTHR38115:SF1">
    <property type="entry name" value="LIPOCALIN-LIKE DOMAIN-CONTAINING PROTEIN"/>
    <property type="match status" value="1"/>
</dbReference>
<sequence length="210" mass="23540">MATPAEVTMENITGTWGLQGINWIIRKTISMTEVTVKMKHLLGTSPPTGAPVPQIAIEQSTSMSRTSENRFLDWSENPQEDPIFGKNVVQSRLIGNDTSSGDRARPLVEVQAAIDDANIGKFLRGEIDENLQPCDGFLVEPPKKEHSQLKGGNEGVWLNVVIRNQDSKTVAEQVWGFEMIKSERRYVRRVVVSDTKGNWEKGRLVYNFVN</sequence>
<comment type="caution">
    <text evidence="1">The sequence shown here is derived from an EMBL/GenBank/DDBJ whole genome shotgun (WGS) entry which is preliminary data.</text>
</comment>
<evidence type="ECO:0000313" key="1">
    <source>
        <dbReference type="EMBL" id="KAH7146187.1"/>
    </source>
</evidence>
<proteinExistence type="predicted"/>
<reference evidence="1" key="1">
    <citation type="journal article" date="2021" name="Nat. Commun.">
        <title>Genetic determinants of endophytism in the Arabidopsis root mycobiome.</title>
        <authorList>
            <person name="Mesny F."/>
            <person name="Miyauchi S."/>
            <person name="Thiergart T."/>
            <person name="Pickel B."/>
            <person name="Atanasova L."/>
            <person name="Karlsson M."/>
            <person name="Huettel B."/>
            <person name="Barry K.W."/>
            <person name="Haridas S."/>
            <person name="Chen C."/>
            <person name="Bauer D."/>
            <person name="Andreopoulos W."/>
            <person name="Pangilinan J."/>
            <person name="LaButti K."/>
            <person name="Riley R."/>
            <person name="Lipzen A."/>
            <person name="Clum A."/>
            <person name="Drula E."/>
            <person name="Henrissat B."/>
            <person name="Kohler A."/>
            <person name="Grigoriev I.V."/>
            <person name="Martin F.M."/>
            <person name="Hacquard S."/>
        </authorList>
    </citation>
    <scope>NUCLEOTIDE SEQUENCE</scope>
    <source>
        <strain evidence="1">MPI-CAGE-AT-0147</strain>
    </source>
</reference>
<dbReference type="EMBL" id="JAGMUV010000008">
    <property type="protein sequence ID" value="KAH7146187.1"/>
    <property type="molecule type" value="Genomic_DNA"/>
</dbReference>
<dbReference type="Proteomes" id="UP000738349">
    <property type="component" value="Unassembled WGS sequence"/>
</dbReference>
<protein>
    <submittedName>
        <fullName evidence="1">Uncharacterized protein</fullName>
    </submittedName>
</protein>
<dbReference type="InterPro" id="IPR053037">
    <property type="entry name" value="Pericyclase_pydY-like"/>
</dbReference>
<organism evidence="1 2">
    <name type="scientific">Dactylonectria macrodidyma</name>
    <dbReference type="NCBI Taxonomy" id="307937"/>
    <lineage>
        <taxon>Eukaryota</taxon>
        <taxon>Fungi</taxon>
        <taxon>Dikarya</taxon>
        <taxon>Ascomycota</taxon>
        <taxon>Pezizomycotina</taxon>
        <taxon>Sordariomycetes</taxon>
        <taxon>Hypocreomycetidae</taxon>
        <taxon>Hypocreales</taxon>
        <taxon>Nectriaceae</taxon>
        <taxon>Dactylonectria</taxon>
    </lineage>
</organism>
<gene>
    <name evidence="1" type="ORF">EDB81DRAFT_883610</name>
</gene>
<accession>A0A9P9EVT0</accession>
<dbReference type="OrthoDB" id="425354at2759"/>
<dbReference type="PANTHER" id="PTHR38115">
    <property type="entry name" value="LIPOCALIN-LIKE DOMAIN-CONTAINING PROTEIN"/>
    <property type="match status" value="1"/>
</dbReference>
<name>A0A9P9EVT0_9HYPO</name>
<keyword evidence="2" id="KW-1185">Reference proteome</keyword>
<dbReference type="AlphaFoldDB" id="A0A9P9EVT0"/>